<dbReference type="SUPFAM" id="SSF55060">
    <property type="entry name" value="GHMP Kinase, C-terminal domain"/>
    <property type="match status" value="1"/>
</dbReference>
<organism evidence="11 12">
    <name type="scientific">Enterococcus cecorum</name>
    <dbReference type="NCBI Taxonomy" id="44008"/>
    <lineage>
        <taxon>Bacteria</taxon>
        <taxon>Bacillati</taxon>
        <taxon>Bacillota</taxon>
        <taxon>Bacilli</taxon>
        <taxon>Lactobacillales</taxon>
        <taxon>Enterococcaceae</taxon>
        <taxon>Enterococcus</taxon>
    </lineage>
</organism>
<dbReference type="GO" id="GO:0004163">
    <property type="term" value="F:diphosphomevalonate decarboxylase activity"/>
    <property type="evidence" value="ECO:0007669"/>
    <property type="project" value="UniProtKB-EC"/>
</dbReference>
<dbReference type="FunFam" id="3.30.230.10:FF:000072">
    <property type="entry name" value="Diphosphomevalonate decarboxylase"/>
    <property type="match status" value="1"/>
</dbReference>
<proteinExistence type="inferred from homology"/>
<evidence type="ECO:0000256" key="2">
    <source>
        <dbReference type="ARBA" id="ARBA00012296"/>
    </source>
</evidence>
<dbReference type="InterPro" id="IPR041431">
    <property type="entry name" value="Mvd1_C"/>
</dbReference>
<name>A0A1Y4QV36_9ENTE</name>
<evidence type="ECO:0000259" key="9">
    <source>
        <dbReference type="Pfam" id="PF22700"/>
    </source>
</evidence>
<evidence type="ECO:0000256" key="5">
    <source>
        <dbReference type="ARBA" id="ARBA00022840"/>
    </source>
</evidence>
<sequence length="330" mass="36048">MYKGKARAHTNIALIKYWGKADETIILPKNNSLSLTLDAFYTETSVCFDKSLTADRFTLDGVLQDEKATQKVSKFLDLFRQKANCTSFAKVESINHVPTAAGLASSASGLCALAGACNQALGLGLSQKELSKIARKGSGSACRSVYGGFVEWEKGYDDDSSYAAPIDSAGFEDELAMIFIVVNQKQKKVSSRDGMKSTVETSGFYPVWLQEAPKDLQAIKQAIYAKDFTKLGQITEANALKMHACTLAAVPPFTYWNAESMLAMDAVRDLRESGLECYFTMDAGPNVKVLCQKKDEAAIFAELSKQFRNEQLIIAHAGVGIEYLEMGVSK</sequence>
<dbReference type="InterPro" id="IPR053859">
    <property type="entry name" value="MVD-like_N"/>
</dbReference>
<feature type="domain" description="Diphosphomevalonate decarboxylase-like N-terminal" evidence="9">
    <location>
        <begin position="8"/>
        <end position="163"/>
    </location>
</feature>
<dbReference type="Proteomes" id="UP000588071">
    <property type="component" value="Unassembled WGS sequence"/>
</dbReference>
<reference evidence="10 13" key="3">
    <citation type="submission" date="2020-04" db="EMBL/GenBank/DDBJ databases">
        <authorList>
            <person name="Hitch T.C.A."/>
            <person name="Wylensek D."/>
            <person name="Clavel T."/>
        </authorList>
    </citation>
    <scope>NUCLEOTIDE SEQUENCE [LARGE SCALE GENOMIC DNA]</scope>
    <source>
        <strain evidence="10 13">WCA-380-WT-3C</strain>
    </source>
</reference>
<feature type="domain" description="Mvd1 C-terminal" evidence="8">
    <location>
        <begin position="178"/>
        <end position="311"/>
    </location>
</feature>
<keyword evidence="4" id="KW-0547">Nucleotide-binding</keyword>
<evidence type="ECO:0000313" key="12">
    <source>
        <dbReference type="Proteomes" id="UP000196074"/>
    </source>
</evidence>
<dbReference type="SUPFAM" id="SSF54211">
    <property type="entry name" value="Ribosomal protein S5 domain 2-like"/>
    <property type="match status" value="1"/>
</dbReference>
<keyword evidence="3" id="KW-0444">Lipid biosynthesis</keyword>
<dbReference type="Proteomes" id="UP000196074">
    <property type="component" value="Unassembled WGS sequence"/>
</dbReference>
<evidence type="ECO:0000256" key="7">
    <source>
        <dbReference type="ARBA" id="ARBA00023239"/>
    </source>
</evidence>
<dbReference type="EMBL" id="JABAFV010000024">
    <property type="protein sequence ID" value="NME50638.1"/>
    <property type="molecule type" value="Genomic_DNA"/>
</dbReference>
<dbReference type="Pfam" id="PF22700">
    <property type="entry name" value="MVD-like_N"/>
    <property type="match status" value="1"/>
</dbReference>
<dbReference type="InterPro" id="IPR014721">
    <property type="entry name" value="Ribsml_uS5_D2-typ_fold_subgr"/>
</dbReference>
<dbReference type="Gene3D" id="3.30.230.10">
    <property type="match status" value="1"/>
</dbReference>
<evidence type="ECO:0000256" key="3">
    <source>
        <dbReference type="ARBA" id="ARBA00022516"/>
    </source>
</evidence>
<accession>A0A1Y4QV36</accession>
<protein>
    <recommendedName>
        <fullName evidence="2">diphosphomevalonate decarboxylase</fullName>
        <ecNumber evidence="2">4.1.1.33</ecNumber>
    </recommendedName>
</protein>
<comment type="caution">
    <text evidence="11">The sequence shown here is derived from an EMBL/GenBank/DDBJ whole genome shotgun (WGS) entry which is preliminary data.</text>
</comment>
<dbReference type="AlphaFoldDB" id="A0A1Y4QV36"/>
<evidence type="ECO:0000259" key="8">
    <source>
        <dbReference type="Pfam" id="PF18376"/>
    </source>
</evidence>
<dbReference type="GO" id="GO:0019287">
    <property type="term" value="P:isopentenyl diphosphate biosynthetic process, mevalonate pathway"/>
    <property type="evidence" value="ECO:0007669"/>
    <property type="project" value="InterPro"/>
</dbReference>
<dbReference type="Gene3D" id="3.30.70.890">
    <property type="entry name" value="GHMP kinase, C-terminal domain"/>
    <property type="match status" value="1"/>
</dbReference>
<reference evidence="12" key="1">
    <citation type="submission" date="2017-04" db="EMBL/GenBank/DDBJ databases">
        <title>Function of individual gut microbiota members based on whole genome sequencing of pure cultures obtained from chicken caecum.</title>
        <authorList>
            <person name="Medvecky M."/>
            <person name="Cejkova D."/>
            <person name="Polansky O."/>
            <person name="Karasova D."/>
            <person name="Kubasova T."/>
            <person name="Cizek A."/>
            <person name="Rychlik I."/>
        </authorList>
    </citation>
    <scope>NUCLEOTIDE SEQUENCE [LARGE SCALE GENOMIC DNA]</scope>
    <source>
        <strain evidence="12">An144</strain>
    </source>
</reference>
<dbReference type="InterPro" id="IPR036554">
    <property type="entry name" value="GHMP_kinase_C_sf"/>
</dbReference>
<keyword evidence="6" id="KW-0443">Lipid metabolism</keyword>
<keyword evidence="7 10" id="KW-0456">Lyase</keyword>
<dbReference type="RefSeq" id="WP_047339327.1">
    <property type="nucleotide sequence ID" value="NZ_CP010060.1"/>
</dbReference>
<reference evidence="11" key="2">
    <citation type="journal article" date="2018" name="BMC Genomics">
        <title>Whole genome sequencing and function prediction of 133 gut anaerobes isolated from chicken caecum in pure cultures.</title>
        <authorList>
            <person name="Medvecky M."/>
            <person name="Cejkova D."/>
            <person name="Polansky O."/>
            <person name="Karasova D."/>
            <person name="Kubasova T."/>
            <person name="Cizek A."/>
            <person name="Rychlik I."/>
        </authorList>
    </citation>
    <scope>NUCLEOTIDE SEQUENCE</scope>
    <source>
        <strain evidence="11">An144</strain>
    </source>
</reference>
<dbReference type="InterPro" id="IPR020568">
    <property type="entry name" value="Ribosomal_Su5_D2-typ_SF"/>
</dbReference>
<dbReference type="EMBL" id="NFLC01000025">
    <property type="protein sequence ID" value="OUQ09178.1"/>
    <property type="molecule type" value="Genomic_DNA"/>
</dbReference>
<evidence type="ECO:0000313" key="13">
    <source>
        <dbReference type="Proteomes" id="UP000588071"/>
    </source>
</evidence>
<comment type="similarity">
    <text evidence="1">Belongs to the diphosphomevalonate decarboxylase family.</text>
</comment>
<dbReference type="PANTHER" id="PTHR10977:SF3">
    <property type="entry name" value="DIPHOSPHOMEVALONATE DECARBOXYLASE"/>
    <property type="match status" value="1"/>
</dbReference>
<dbReference type="EC" id="4.1.1.33" evidence="2"/>
<dbReference type="GO" id="GO:0005829">
    <property type="term" value="C:cytosol"/>
    <property type="evidence" value="ECO:0007669"/>
    <property type="project" value="InterPro"/>
</dbReference>
<dbReference type="PANTHER" id="PTHR10977">
    <property type="entry name" value="DIPHOSPHOMEVALONATE DECARBOXYLASE"/>
    <property type="match status" value="1"/>
</dbReference>
<evidence type="ECO:0000313" key="11">
    <source>
        <dbReference type="EMBL" id="OUQ09178.1"/>
    </source>
</evidence>
<dbReference type="InterPro" id="IPR029765">
    <property type="entry name" value="Mev_diP_decarb"/>
</dbReference>
<evidence type="ECO:0000313" key="10">
    <source>
        <dbReference type="EMBL" id="NME50638.1"/>
    </source>
</evidence>
<gene>
    <name evidence="10" type="primary">mvaD</name>
    <name evidence="11" type="ORF">B5E88_10455</name>
    <name evidence="10" type="ORF">HF857_10530</name>
</gene>
<dbReference type="Pfam" id="PF18376">
    <property type="entry name" value="MDD_C"/>
    <property type="match status" value="1"/>
</dbReference>
<keyword evidence="5" id="KW-0067">ATP-binding</keyword>
<evidence type="ECO:0000256" key="1">
    <source>
        <dbReference type="ARBA" id="ARBA00008831"/>
    </source>
</evidence>
<dbReference type="PIRSF" id="PIRSF015950">
    <property type="entry name" value="Mev_P_decrbx"/>
    <property type="match status" value="1"/>
</dbReference>
<dbReference type="GO" id="GO:0005524">
    <property type="term" value="F:ATP binding"/>
    <property type="evidence" value="ECO:0007669"/>
    <property type="project" value="UniProtKB-KW"/>
</dbReference>
<evidence type="ECO:0000256" key="4">
    <source>
        <dbReference type="ARBA" id="ARBA00022741"/>
    </source>
</evidence>
<dbReference type="InterPro" id="IPR005935">
    <property type="entry name" value="Mev_decarb"/>
</dbReference>
<evidence type="ECO:0000256" key="6">
    <source>
        <dbReference type="ARBA" id="ARBA00023098"/>
    </source>
</evidence>
<dbReference type="NCBIfam" id="TIGR01240">
    <property type="entry name" value="mevDPdecarb"/>
    <property type="match status" value="1"/>
</dbReference>